<dbReference type="GO" id="GO:0016787">
    <property type="term" value="F:hydrolase activity"/>
    <property type="evidence" value="ECO:0007669"/>
    <property type="project" value="InterPro"/>
</dbReference>
<dbReference type="AlphaFoldDB" id="A6DR03"/>
<dbReference type="Pfam" id="PF06439">
    <property type="entry name" value="3keto-disac_hyd"/>
    <property type="match status" value="1"/>
</dbReference>
<keyword evidence="8" id="KW-1185">Reference proteome</keyword>
<feature type="signal peptide" evidence="5">
    <location>
        <begin position="1"/>
        <end position="23"/>
    </location>
</feature>
<name>A6DR03_9BACT</name>
<dbReference type="GO" id="GO:0046872">
    <property type="term" value="F:metal ion binding"/>
    <property type="evidence" value="ECO:0007669"/>
    <property type="project" value="UniProtKB-KW"/>
</dbReference>
<dbReference type="Proteomes" id="UP000004947">
    <property type="component" value="Unassembled WGS sequence"/>
</dbReference>
<dbReference type="STRING" id="313628.LNTAR_07609"/>
<dbReference type="InterPro" id="IPR011041">
    <property type="entry name" value="Quinoprot_gluc/sorb_DH_b-prop"/>
</dbReference>
<dbReference type="OrthoDB" id="174474at2"/>
<sequence length="964" mass="106657">MKLVPKFLFSCSLIMSFAGTGMAQGTATPPERIKIANGFKVDLLYSVPRSQGSWVAMCTDDKGRLIVSDQTGGIYRFPAPATGKKLDASKIEQITYAPVSTLKKGAKRSKAEKSLPLLGHAQGLCYAFDSLYVVVNGRNTPTGSGIYRLRDTNNDDRFDKIDVIRKLDSTGGEHGPHGIIKSPDGKHLLVVMGNQTELPRDYSHSRVPELWGEDQLLKPIEHFMVGSKAPLGHVAQIDPEGKTWDVIATGFRNQYDIDVNQQGELFTFDADMEWDLNTPWYRPTRVNHIIDGADYGWRNGTGKFMDYCSDTFGAVVDIGPGSPTGVSFAYGAKFPAKYQHAFYISDWSYGKLYAVHMTPKGSTYTASIEEFASAQPLPLTDLLIHPDGNMYVTIGGRGVQSGLYRIRYTGSESTAPAKALVGGEDAREKRRELESFLQDGAKPANTAQLGQVWKALGSSDRGIRHAARATMEKQDVSKWKSRALSEKDAQTALAALIALARKDKNSSAEILSQLMSFDYKSLKKQQRLDLLRAMTLAMTRGGKPNKALSGQLVSYLDQVYPAITPEENRDLSLLVGFLQAPYAARKGIELLVEASGQEEQIGYALNLRYLNVGWTPELRKQYFEWFVLAGGYSGGARFKNYLKDVKKHAVASVPKAELNKELQAVINKKSKSTGPRFSLKARSFVKNWTNKDLKELAGKGVEPGRNYKNGRQMFGTGSCYACHRFNNEGGAVGPDLTSARGKFGAYDLLEAIVDPGKDISDQYGASIFKLKDGKVITGRIMNMRHPEYWINTDMMNPSANTRVNVNKIESIEESPISMMPPGLLNTMTKDDIQDLLAYLISGGDPDHEFFKGSQSSAGAKQLFNGKDLSGWKGDSKLWKVEDGVIYGSTHGHKIPLNSFLVWEGGDVEDFHLTWEAKFEGNNSGMMYRAFWNDESIYRLSGYQCDMHPKPEFVAMLYGEGLGVK</sequence>
<organism evidence="7 8">
    <name type="scientific">Lentisphaera araneosa HTCC2155</name>
    <dbReference type="NCBI Taxonomy" id="313628"/>
    <lineage>
        <taxon>Bacteria</taxon>
        <taxon>Pseudomonadati</taxon>
        <taxon>Lentisphaerota</taxon>
        <taxon>Lentisphaeria</taxon>
        <taxon>Lentisphaerales</taxon>
        <taxon>Lentisphaeraceae</taxon>
        <taxon>Lentisphaera</taxon>
    </lineage>
</organism>
<dbReference type="eggNOG" id="COG2133">
    <property type="taxonomic scope" value="Bacteria"/>
</dbReference>
<dbReference type="InterPro" id="IPR009056">
    <property type="entry name" value="Cyt_c-like_dom"/>
</dbReference>
<dbReference type="InterPro" id="IPR013427">
    <property type="entry name" value="Haem-bd_dom_put"/>
</dbReference>
<accession>A6DR03</accession>
<evidence type="ECO:0000259" key="6">
    <source>
        <dbReference type="PROSITE" id="PS51007"/>
    </source>
</evidence>
<dbReference type="SUPFAM" id="SSF50952">
    <property type="entry name" value="Soluble quinoprotein glucose dehydrogenase"/>
    <property type="match status" value="1"/>
</dbReference>
<comment type="caution">
    <text evidence="7">The sequence shown here is derived from an EMBL/GenBank/DDBJ whole genome shotgun (WGS) entry which is preliminary data.</text>
</comment>
<dbReference type="InterPro" id="IPR036909">
    <property type="entry name" value="Cyt_c-like_dom_sf"/>
</dbReference>
<dbReference type="EMBL" id="ABCK01000022">
    <property type="protein sequence ID" value="EDM25891.1"/>
    <property type="molecule type" value="Genomic_DNA"/>
</dbReference>
<keyword evidence="1 4" id="KW-0349">Heme</keyword>
<dbReference type="Gene3D" id="2.120.10.30">
    <property type="entry name" value="TolB, C-terminal domain"/>
    <property type="match status" value="1"/>
</dbReference>
<dbReference type="PANTHER" id="PTHR33546:SF1">
    <property type="entry name" value="LARGE, MULTIFUNCTIONAL SECRETED PROTEIN"/>
    <property type="match status" value="1"/>
</dbReference>
<feature type="domain" description="Cytochrome c" evidence="6">
    <location>
        <begin position="705"/>
        <end position="843"/>
    </location>
</feature>
<dbReference type="GO" id="GO:0009055">
    <property type="term" value="F:electron transfer activity"/>
    <property type="evidence" value="ECO:0007669"/>
    <property type="project" value="InterPro"/>
</dbReference>
<keyword evidence="2 4" id="KW-0479">Metal-binding</keyword>
<protein>
    <recommendedName>
        <fullName evidence="6">Cytochrome c domain-containing protein</fullName>
    </recommendedName>
</protein>
<keyword evidence="5" id="KW-0732">Signal</keyword>
<dbReference type="NCBIfam" id="TIGR02603">
    <property type="entry name" value="CxxCH_TIGR02603"/>
    <property type="match status" value="1"/>
</dbReference>
<dbReference type="GO" id="GO:0020037">
    <property type="term" value="F:heme binding"/>
    <property type="evidence" value="ECO:0007669"/>
    <property type="project" value="InterPro"/>
</dbReference>
<evidence type="ECO:0000256" key="2">
    <source>
        <dbReference type="ARBA" id="ARBA00022723"/>
    </source>
</evidence>
<dbReference type="PROSITE" id="PS51007">
    <property type="entry name" value="CYTC"/>
    <property type="match status" value="1"/>
</dbReference>
<evidence type="ECO:0000256" key="3">
    <source>
        <dbReference type="ARBA" id="ARBA00023004"/>
    </source>
</evidence>
<evidence type="ECO:0000313" key="7">
    <source>
        <dbReference type="EMBL" id="EDM25891.1"/>
    </source>
</evidence>
<dbReference type="InterPro" id="IPR010496">
    <property type="entry name" value="AL/BT2_dom"/>
</dbReference>
<feature type="chain" id="PRO_5002694681" description="Cytochrome c domain-containing protein" evidence="5">
    <location>
        <begin position="24"/>
        <end position="964"/>
    </location>
</feature>
<dbReference type="InterPro" id="IPR011042">
    <property type="entry name" value="6-blade_b-propeller_TolB-like"/>
</dbReference>
<proteinExistence type="predicted"/>
<evidence type="ECO:0000256" key="4">
    <source>
        <dbReference type="PROSITE-ProRule" id="PRU00433"/>
    </source>
</evidence>
<dbReference type="SUPFAM" id="SSF46626">
    <property type="entry name" value="Cytochrome c"/>
    <property type="match status" value="1"/>
</dbReference>
<gene>
    <name evidence="7" type="ORF">LNTAR_07609</name>
</gene>
<dbReference type="Gene3D" id="2.60.120.560">
    <property type="entry name" value="Exo-inulinase, domain 1"/>
    <property type="match status" value="1"/>
</dbReference>
<keyword evidence="3 4" id="KW-0408">Iron</keyword>
<reference evidence="7 8" key="1">
    <citation type="journal article" date="2010" name="J. Bacteriol.">
        <title>Genome sequence of Lentisphaera araneosa HTCC2155T, the type species of the order Lentisphaerales in the phylum Lentisphaerae.</title>
        <authorList>
            <person name="Thrash J.C."/>
            <person name="Cho J.C."/>
            <person name="Vergin K.L."/>
            <person name="Morris R.M."/>
            <person name="Giovannoni S.J."/>
        </authorList>
    </citation>
    <scope>NUCLEOTIDE SEQUENCE [LARGE SCALE GENOMIC DNA]</scope>
    <source>
        <strain evidence="7 8">HTCC2155</strain>
    </source>
</reference>
<dbReference type="Gene3D" id="1.10.760.10">
    <property type="entry name" value="Cytochrome c-like domain"/>
    <property type="match status" value="1"/>
</dbReference>
<dbReference type="PANTHER" id="PTHR33546">
    <property type="entry name" value="LARGE, MULTIFUNCTIONAL SECRETED PROTEIN-RELATED"/>
    <property type="match status" value="1"/>
</dbReference>
<evidence type="ECO:0000256" key="5">
    <source>
        <dbReference type="SAM" id="SignalP"/>
    </source>
</evidence>
<evidence type="ECO:0000256" key="1">
    <source>
        <dbReference type="ARBA" id="ARBA00022617"/>
    </source>
</evidence>
<evidence type="ECO:0000313" key="8">
    <source>
        <dbReference type="Proteomes" id="UP000004947"/>
    </source>
</evidence>